<evidence type="ECO:0000259" key="1">
    <source>
        <dbReference type="Pfam" id="PF03819"/>
    </source>
</evidence>
<dbReference type="Gene3D" id="1.10.287.1080">
    <property type="entry name" value="MazG-like"/>
    <property type="match status" value="1"/>
</dbReference>
<name>A0ABY9JS66_9BACI</name>
<evidence type="ECO:0000313" key="2">
    <source>
        <dbReference type="EMBL" id="WLR41654.1"/>
    </source>
</evidence>
<proteinExistence type="predicted"/>
<dbReference type="EMBL" id="CP129013">
    <property type="protein sequence ID" value="WLR41654.1"/>
    <property type="molecule type" value="Genomic_DNA"/>
</dbReference>
<feature type="domain" description="NTP pyrophosphohydrolase MazG-like" evidence="1">
    <location>
        <begin position="24"/>
        <end position="83"/>
    </location>
</feature>
<sequence length="94" mass="11124">MNITISELQTYIKNKDHQPDLKNAYFQKLIEEIGELSEALRKDKKMDKQGTIKGTIDEELYDCLYYLIALANVYDVDLQQSFNLKEQLNKEKYK</sequence>
<evidence type="ECO:0000313" key="3">
    <source>
        <dbReference type="Proteomes" id="UP001197974"/>
    </source>
</evidence>
<dbReference type="SUPFAM" id="SSF101386">
    <property type="entry name" value="all-alpha NTP pyrophosphatases"/>
    <property type="match status" value="1"/>
</dbReference>
<reference evidence="2 3" key="1">
    <citation type="submission" date="2023-06" db="EMBL/GenBank/DDBJ databases">
        <title>Five Gram-positive bacteria isolated from mangrove sediments in Shenzhen, Guangdong, China.</title>
        <authorList>
            <person name="Yu S."/>
            <person name="Zheng W."/>
            <person name="Huang Y."/>
        </authorList>
    </citation>
    <scope>NUCLEOTIDE SEQUENCE [LARGE SCALE GENOMIC DNA]</scope>
    <source>
        <strain evidence="2 3">SaN35-3</strain>
    </source>
</reference>
<dbReference type="PANTHER" id="PTHR42702:SF1">
    <property type="entry name" value="REGULATORY PROTEIN FOR BETA-LACTAMASE"/>
    <property type="match status" value="1"/>
</dbReference>
<organism evidence="2 3">
    <name type="scientific">Bacillus carboniphilus</name>
    <dbReference type="NCBI Taxonomy" id="86663"/>
    <lineage>
        <taxon>Bacteria</taxon>
        <taxon>Bacillati</taxon>
        <taxon>Bacillota</taxon>
        <taxon>Bacilli</taxon>
        <taxon>Bacillales</taxon>
        <taxon>Bacillaceae</taxon>
        <taxon>Bacillus</taxon>
    </lineage>
</organism>
<keyword evidence="3" id="KW-1185">Reference proteome</keyword>
<dbReference type="Pfam" id="PF03819">
    <property type="entry name" value="MazG"/>
    <property type="match status" value="1"/>
</dbReference>
<dbReference type="PANTHER" id="PTHR42702">
    <property type="entry name" value="NUCLEOTIDE PYROPHOSPHOHYDROLASE"/>
    <property type="match status" value="1"/>
</dbReference>
<dbReference type="Proteomes" id="UP001197974">
    <property type="component" value="Chromosome"/>
</dbReference>
<dbReference type="RefSeq" id="WP_226543419.1">
    <property type="nucleotide sequence ID" value="NZ_CP129013.1"/>
</dbReference>
<dbReference type="InterPro" id="IPR004518">
    <property type="entry name" value="MazG-like_dom"/>
</dbReference>
<gene>
    <name evidence="2" type="ORF">LC087_12335</name>
</gene>
<accession>A0ABY9JS66</accession>
<protein>
    <submittedName>
        <fullName evidence="2">MazG nucleotide pyrophosphohydrolase domain-containing protein</fullName>
    </submittedName>
</protein>